<dbReference type="InterPro" id="IPR050815">
    <property type="entry name" value="TF_fung"/>
</dbReference>
<dbReference type="Pfam" id="PF04082">
    <property type="entry name" value="Fungal_trans"/>
    <property type="match status" value="1"/>
</dbReference>
<reference evidence="8 9" key="1">
    <citation type="submission" date="2016-08" db="EMBL/GenBank/DDBJ databases">
        <title>A Parts List for Fungal Cellulosomes Revealed by Comparative Genomics.</title>
        <authorList>
            <consortium name="DOE Joint Genome Institute"/>
            <person name="Haitjema C.H."/>
            <person name="Gilmore S.P."/>
            <person name="Henske J.K."/>
            <person name="Solomon K.V."/>
            <person name="De Groot R."/>
            <person name="Kuo A."/>
            <person name="Mondo S.J."/>
            <person name="Salamov A.A."/>
            <person name="Labutti K."/>
            <person name="Zhao Z."/>
            <person name="Chiniquy J."/>
            <person name="Barry K."/>
            <person name="Brewer H.M."/>
            <person name="Purvine S.O."/>
            <person name="Wright A.T."/>
            <person name="Boxma B."/>
            <person name="Van Alen T."/>
            <person name="Hackstein J.H."/>
            <person name="Baker S.E."/>
            <person name="Grigoriev I.V."/>
            <person name="O'Malley M.A."/>
        </authorList>
    </citation>
    <scope>NUCLEOTIDE SEQUENCE [LARGE SCALE GENOMIC DNA]</scope>
    <source>
        <strain evidence="8 9">G1</strain>
    </source>
</reference>
<gene>
    <name evidence="8" type="ORF">LY90DRAFT_701437</name>
</gene>
<sequence length="837" mass="98433">MNNFDNEFDEIFSDSKEIYNPQSQLLSSHRIPNQQFLYSNTQHSLNQTLNSSIQNLSTQPLQHTNFYIYNGSSVASQTQEYSTLQGDMIEGEKLNQNNNFQIHKLKKARLKRQKKAEYIDFLEQRISQLDRIIKQHNLTFVESSPDSVKKLKTTNNQDFNDFSSSQKAGPFPTPKSVSPSTPNFISYSEDKINIKYNKPSRAYNHDDSINQSKKQKKESSKSENNMFDFENKLLEAHILLQGHVLDVDISLDLTKDYFESAEEFFSIPDEIQCDFYEIGKQKLNFKDDSLNIFHKPNDDISIKKISDSNNDFYDKGDPYGIFSCSFCSFHILYKLLSETESFNDFVYEVIQILFIYCSYFPPDDLIDLEALKKDLNTHNLFLINGLCAYGLALIPHDIPYNIGNTEIFKKKCINSFPAQNLEDFYEKYIKNKQITYKQIFAMSDMFYKEALKYHFFDGPIELHTIEGYISLCLYHYLIGNLYKAWEYLGIAIRYGDAFDLNSYIDNDNFGIEKIISRRLWWKCYSFDTISIKIVNTEGFFNNTRFDKFTPNKIDYNNIPKGYANSEEMNKKKKNSTFVVLYKLVRIWKKAITYSNNIVNKSLNKDYYNSLNFAKPDYSLFKKITPKKDNIVYSQNENDGMEDITLDPQQEFIKLEIKNLWDSIPIIFKRVSLINSSMNPNILKLMASYNLFYYAIIIHLCKPRKILKNFYWSNELTKNSYDRMVCLQSSQRIARFLYYYYKAGIIDLIPNATLFPIFEAVATILSDFRAIQNLLEKRTLKINIEYYEERKKKLIILNTVIIFLYHKAKHHVIANSMLKLISDYSKQYNIPTILHLRN</sequence>
<accession>A0A1Y2DJI7</accession>
<dbReference type="GO" id="GO:0006351">
    <property type="term" value="P:DNA-templated transcription"/>
    <property type="evidence" value="ECO:0007669"/>
    <property type="project" value="InterPro"/>
</dbReference>
<feature type="domain" description="Xylanolytic transcriptional activator regulatory" evidence="7">
    <location>
        <begin position="359"/>
        <end position="606"/>
    </location>
</feature>
<dbReference type="GO" id="GO:0008270">
    <property type="term" value="F:zinc ion binding"/>
    <property type="evidence" value="ECO:0007669"/>
    <property type="project" value="InterPro"/>
</dbReference>
<comment type="caution">
    <text evidence="8">The sequence shown here is derived from an EMBL/GenBank/DDBJ whole genome shotgun (WGS) entry which is preliminary data.</text>
</comment>
<evidence type="ECO:0000256" key="1">
    <source>
        <dbReference type="ARBA" id="ARBA00004123"/>
    </source>
</evidence>
<evidence type="ECO:0000256" key="4">
    <source>
        <dbReference type="ARBA" id="ARBA00023163"/>
    </source>
</evidence>
<dbReference type="PANTHER" id="PTHR47338">
    <property type="entry name" value="ZN(II)2CYS6 TRANSCRIPTION FACTOR (EUROFUNG)-RELATED"/>
    <property type="match status" value="1"/>
</dbReference>
<evidence type="ECO:0000256" key="5">
    <source>
        <dbReference type="ARBA" id="ARBA00023242"/>
    </source>
</evidence>
<keyword evidence="5" id="KW-0539">Nucleus</keyword>
<keyword evidence="9" id="KW-1185">Reference proteome</keyword>
<dbReference type="STRING" id="1754190.A0A1Y2DJI7"/>
<feature type="region of interest" description="Disordered" evidence="6">
    <location>
        <begin position="144"/>
        <end position="183"/>
    </location>
</feature>
<keyword evidence="3" id="KW-0805">Transcription regulation</keyword>
<dbReference type="CDD" id="cd12148">
    <property type="entry name" value="fungal_TF_MHR"/>
    <property type="match status" value="1"/>
</dbReference>
<dbReference type="EMBL" id="MCOG01000064">
    <property type="protein sequence ID" value="ORY59400.1"/>
    <property type="molecule type" value="Genomic_DNA"/>
</dbReference>
<keyword evidence="4" id="KW-0804">Transcription</keyword>
<feature type="region of interest" description="Disordered" evidence="6">
    <location>
        <begin position="199"/>
        <end position="222"/>
    </location>
</feature>
<protein>
    <recommendedName>
        <fullName evidence="7">Xylanolytic transcriptional activator regulatory domain-containing protein</fullName>
    </recommendedName>
</protein>
<evidence type="ECO:0000256" key="2">
    <source>
        <dbReference type="ARBA" id="ARBA00022723"/>
    </source>
</evidence>
<evidence type="ECO:0000256" key="6">
    <source>
        <dbReference type="SAM" id="MobiDB-lite"/>
    </source>
</evidence>
<organism evidence="8 9">
    <name type="scientific">Neocallimastix californiae</name>
    <dbReference type="NCBI Taxonomy" id="1754190"/>
    <lineage>
        <taxon>Eukaryota</taxon>
        <taxon>Fungi</taxon>
        <taxon>Fungi incertae sedis</taxon>
        <taxon>Chytridiomycota</taxon>
        <taxon>Chytridiomycota incertae sedis</taxon>
        <taxon>Neocallimastigomycetes</taxon>
        <taxon>Neocallimastigales</taxon>
        <taxon>Neocallimastigaceae</taxon>
        <taxon>Neocallimastix</taxon>
    </lineage>
</organism>
<dbReference type="AlphaFoldDB" id="A0A1Y2DJI7"/>
<evidence type="ECO:0000256" key="3">
    <source>
        <dbReference type="ARBA" id="ARBA00023015"/>
    </source>
</evidence>
<evidence type="ECO:0000313" key="9">
    <source>
        <dbReference type="Proteomes" id="UP000193920"/>
    </source>
</evidence>
<dbReference type="OrthoDB" id="39175at2759"/>
<dbReference type="GO" id="GO:0005634">
    <property type="term" value="C:nucleus"/>
    <property type="evidence" value="ECO:0007669"/>
    <property type="project" value="UniProtKB-SubCell"/>
</dbReference>
<dbReference type="GO" id="GO:0000981">
    <property type="term" value="F:DNA-binding transcription factor activity, RNA polymerase II-specific"/>
    <property type="evidence" value="ECO:0007669"/>
    <property type="project" value="InterPro"/>
</dbReference>
<dbReference type="InterPro" id="IPR007219">
    <property type="entry name" value="XnlR_reg_dom"/>
</dbReference>
<proteinExistence type="predicted"/>
<keyword evidence="2" id="KW-0479">Metal-binding</keyword>
<dbReference type="PANTHER" id="PTHR47338:SF5">
    <property type="entry name" value="ZN(II)2CYS6 TRANSCRIPTION FACTOR (EUROFUNG)"/>
    <property type="match status" value="1"/>
</dbReference>
<feature type="compositionally biased region" description="Polar residues" evidence="6">
    <location>
        <begin position="153"/>
        <end position="167"/>
    </location>
</feature>
<dbReference type="GO" id="GO:0003677">
    <property type="term" value="F:DNA binding"/>
    <property type="evidence" value="ECO:0007669"/>
    <property type="project" value="InterPro"/>
</dbReference>
<comment type="subcellular location">
    <subcellularLocation>
        <location evidence="1">Nucleus</location>
    </subcellularLocation>
</comment>
<evidence type="ECO:0000259" key="7">
    <source>
        <dbReference type="Pfam" id="PF04082"/>
    </source>
</evidence>
<dbReference type="Proteomes" id="UP000193920">
    <property type="component" value="Unassembled WGS sequence"/>
</dbReference>
<name>A0A1Y2DJI7_9FUNG</name>
<evidence type="ECO:0000313" key="8">
    <source>
        <dbReference type="EMBL" id="ORY59400.1"/>
    </source>
</evidence>